<dbReference type="InterPro" id="IPR029475">
    <property type="entry name" value="DUF6807"/>
</dbReference>
<keyword evidence="3" id="KW-1185">Reference proteome</keyword>
<dbReference type="HOGENOM" id="CLU_058817_0_0_10"/>
<feature type="chain" id="PRO_5003312512" description="Methane oxygenase PmoA" evidence="1">
    <location>
        <begin position="24"/>
        <end position="347"/>
    </location>
</feature>
<sequence>MKNSTINLLFVALFMNSMGSLFAQKVSVISKPAERKVDILVDGKPFTAYIYPSDSVLKKPVLFPIHTAQGTAVTRGYPMAPRAGERVDHPHHVGAWLNYESVNGNDFWNNSTAIKNRSKYGTIKHREVIKTKSGKGKGALSVSADWYLEDGKGKHVLNENTHFNFYARKQIRIIDRSTTLRANADTVYFKDVKDGFFAVRLARELEHPSNQADNFVDANGIVTRVEKMDNSNITGRYRSSEGIEGDAVWSTRARWVNLSGRIGSEDIAVCLIDHPQNPKYPTYWHARGYGLFAANPLGAKVFSNGKDALNLKLAPGQSVTFKYRMVIASGKLSDEEINVLAAEYGKL</sequence>
<name>F4L4G4_HALH1</name>
<dbReference type="Pfam" id="PF14100">
    <property type="entry name" value="DUF6807"/>
    <property type="match status" value="1"/>
</dbReference>
<dbReference type="eggNOG" id="ENOG502ZA54">
    <property type="taxonomic scope" value="Bacteria"/>
</dbReference>
<proteinExistence type="predicted"/>
<dbReference type="RefSeq" id="WP_013766503.1">
    <property type="nucleotide sequence ID" value="NC_015510.1"/>
</dbReference>
<dbReference type="KEGG" id="hhy:Halhy_4119"/>
<dbReference type="AlphaFoldDB" id="F4L4G4"/>
<evidence type="ECO:0008006" key="4">
    <source>
        <dbReference type="Google" id="ProtNLM"/>
    </source>
</evidence>
<evidence type="ECO:0000313" key="3">
    <source>
        <dbReference type="Proteomes" id="UP000008461"/>
    </source>
</evidence>
<dbReference type="STRING" id="760192.Halhy_4119"/>
<reference key="2">
    <citation type="submission" date="2011-04" db="EMBL/GenBank/DDBJ databases">
        <title>Complete sequence of chromosome of Haliscomenobacter hydrossis DSM 1100.</title>
        <authorList>
            <consortium name="US DOE Joint Genome Institute (JGI-PGF)"/>
            <person name="Lucas S."/>
            <person name="Han J."/>
            <person name="Lapidus A."/>
            <person name="Bruce D."/>
            <person name="Goodwin L."/>
            <person name="Pitluck S."/>
            <person name="Peters L."/>
            <person name="Kyrpides N."/>
            <person name="Mavromatis K."/>
            <person name="Ivanova N."/>
            <person name="Ovchinnikova G."/>
            <person name="Pagani I."/>
            <person name="Daligault H."/>
            <person name="Detter J.C."/>
            <person name="Han C."/>
            <person name="Land M."/>
            <person name="Hauser L."/>
            <person name="Markowitz V."/>
            <person name="Cheng J.-F."/>
            <person name="Hugenholtz P."/>
            <person name="Woyke T."/>
            <person name="Wu D."/>
            <person name="Verbarg S."/>
            <person name="Frueling A."/>
            <person name="Brambilla E."/>
            <person name="Klenk H.-P."/>
            <person name="Eisen J.A."/>
        </authorList>
    </citation>
    <scope>NUCLEOTIDE SEQUENCE</scope>
    <source>
        <strain>DSM 1100</strain>
    </source>
</reference>
<feature type="signal peptide" evidence="1">
    <location>
        <begin position="1"/>
        <end position="23"/>
    </location>
</feature>
<reference evidence="2 3" key="1">
    <citation type="journal article" date="2011" name="Stand. Genomic Sci.">
        <title>Complete genome sequence of Haliscomenobacter hydrossis type strain (O).</title>
        <authorList>
            <consortium name="US DOE Joint Genome Institute (JGI-PGF)"/>
            <person name="Daligault H."/>
            <person name="Lapidus A."/>
            <person name="Zeytun A."/>
            <person name="Nolan M."/>
            <person name="Lucas S."/>
            <person name="Del Rio T.G."/>
            <person name="Tice H."/>
            <person name="Cheng J.F."/>
            <person name="Tapia R."/>
            <person name="Han C."/>
            <person name="Goodwin L."/>
            <person name="Pitluck S."/>
            <person name="Liolios K."/>
            <person name="Pagani I."/>
            <person name="Ivanova N."/>
            <person name="Huntemann M."/>
            <person name="Mavromatis K."/>
            <person name="Mikhailova N."/>
            <person name="Pati A."/>
            <person name="Chen A."/>
            <person name="Palaniappan K."/>
            <person name="Land M."/>
            <person name="Hauser L."/>
            <person name="Brambilla E.M."/>
            <person name="Rohde M."/>
            <person name="Verbarg S."/>
            <person name="Goker M."/>
            <person name="Bristow J."/>
            <person name="Eisen J.A."/>
            <person name="Markowitz V."/>
            <person name="Hugenholtz P."/>
            <person name="Kyrpides N.C."/>
            <person name="Klenk H.P."/>
            <person name="Woyke T."/>
        </authorList>
    </citation>
    <scope>NUCLEOTIDE SEQUENCE [LARGE SCALE GENOMIC DNA]</scope>
    <source>
        <strain evidence="3">ATCC 27775 / DSM 1100 / LMG 10767 / O</strain>
    </source>
</reference>
<evidence type="ECO:0000313" key="2">
    <source>
        <dbReference type="EMBL" id="AEE51965.1"/>
    </source>
</evidence>
<protein>
    <recommendedName>
        <fullName evidence="4">Methane oxygenase PmoA</fullName>
    </recommendedName>
</protein>
<dbReference type="EMBL" id="CP002691">
    <property type="protein sequence ID" value="AEE51965.1"/>
    <property type="molecule type" value="Genomic_DNA"/>
</dbReference>
<dbReference type="Proteomes" id="UP000008461">
    <property type="component" value="Chromosome"/>
</dbReference>
<accession>F4L4G4</accession>
<keyword evidence="1" id="KW-0732">Signal</keyword>
<organism evidence="2 3">
    <name type="scientific">Haliscomenobacter hydrossis (strain ATCC 27775 / DSM 1100 / LMG 10767 / O)</name>
    <dbReference type="NCBI Taxonomy" id="760192"/>
    <lineage>
        <taxon>Bacteria</taxon>
        <taxon>Pseudomonadati</taxon>
        <taxon>Bacteroidota</taxon>
        <taxon>Saprospiria</taxon>
        <taxon>Saprospirales</taxon>
        <taxon>Haliscomenobacteraceae</taxon>
        <taxon>Haliscomenobacter</taxon>
    </lineage>
</organism>
<evidence type="ECO:0000256" key="1">
    <source>
        <dbReference type="SAM" id="SignalP"/>
    </source>
</evidence>
<gene>
    <name evidence="2" type="ordered locus">Halhy_4119</name>
</gene>